<reference evidence="4" key="1">
    <citation type="journal article" date="2017" name="Nat. Commun.">
        <title>The asparagus genome sheds light on the origin and evolution of a young Y chromosome.</title>
        <authorList>
            <person name="Harkess A."/>
            <person name="Zhou J."/>
            <person name="Xu C."/>
            <person name="Bowers J.E."/>
            <person name="Van der Hulst R."/>
            <person name="Ayyampalayam S."/>
            <person name="Mercati F."/>
            <person name="Riccardi P."/>
            <person name="McKain M.R."/>
            <person name="Kakrana A."/>
            <person name="Tang H."/>
            <person name="Ray J."/>
            <person name="Groenendijk J."/>
            <person name="Arikit S."/>
            <person name="Mathioni S.M."/>
            <person name="Nakano M."/>
            <person name="Shan H."/>
            <person name="Telgmann-Rauber A."/>
            <person name="Kanno A."/>
            <person name="Yue Z."/>
            <person name="Chen H."/>
            <person name="Li W."/>
            <person name="Chen Y."/>
            <person name="Xu X."/>
            <person name="Zhang Y."/>
            <person name="Luo S."/>
            <person name="Chen H."/>
            <person name="Gao J."/>
            <person name="Mao Z."/>
            <person name="Pires J.C."/>
            <person name="Luo M."/>
            <person name="Kudrna D."/>
            <person name="Wing R.A."/>
            <person name="Meyers B.C."/>
            <person name="Yi K."/>
            <person name="Kong H."/>
            <person name="Lavrijsen P."/>
            <person name="Sunseri F."/>
            <person name="Falavigna A."/>
            <person name="Ye Y."/>
            <person name="Leebens-Mack J.H."/>
            <person name="Chen G."/>
        </authorList>
    </citation>
    <scope>NUCLEOTIDE SEQUENCE [LARGE SCALE GENOMIC DNA]</scope>
    <source>
        <strain evidence="4">cv. DH0086</strain>
    </source>
</reference>
<feature type="active site" evidence="1">
    <location>
        <position position="157"/>
    </location>
</feature>
<sequence>MDPRSEIKVDYAPLFRIYNNGRIDRFTGNTKTPAGFDPVTNVTSKDVTVDSTTGVSARLYLPTFLKTRRLPILVYYHGGVFCVESASSPPYHFFLNLLVSRANIVAVSVDYRLAPEHLIPAAYDDSWAALKWALGSGSDAWLRDYGDFERVFLAGDSAGGNITHNMAMRAGAEGIALEGIQLVHPFFWGTERIGSETMLKAGTVKFIANLWTAVTTPDVGPDDPRFNPIAKSSPSLKGLGCRRAMVCVADCDRLAERGRAYCEVLRGSGWKGEVELVESKGEHVFHLKSPEGEEALALLKKMVEFFTRGRGQDFKSNL</sequence>
<name>A0A1R3L5K6_ASPOF</name>
<dbReference type="PROSITE" id="PS01174">
    <property type="entry name" value="LIPASE_GDXG_SER"/>
    <property type="match status" value="1"/>
</dbReference>
<feature type="domain" description="Alpha/beta hydrolase fold-3" evidence="2">
    <location>
        <begin position="73"/>
        <end position="286"/>
    </location>
</feature>
<dbReference type="OMA" id="NPGCGEA"/>
<dbReference type="InterPro" id="IPR013094">
    <property type="entry name" value="AB_hydrolase_3"/>
</dbReference>
<dbReference type="EMBL" id="KV863991">
    <property type="protein sequence ID" value="ONK54902.1"/>
    <property type="molecule type" value="Genomic_DNA"/>
</dbReference>
<proteinExistence type="predicted"/>
<evidence type="ECO:0000313" key="4">
    <source>
        <dbReference type="Proteomes" id="UP000243459"/>
    </source>
</evidence>
<evidence type="ECO:0000259" key="2">
    <source>
        <dbReference type="Pfam" id="PF07859"/>
    </source>
</evidence>
<keyword evidence="4" id="KW-1185">Reference proteome</keyword>
<accession>A0A1R3L5K6</accession>
<dbReference type="InterPro" id="IPR033140">
    <property type="entry name" value="Lipase_GDXG_put_SER_AS"/>
</dbReference>
<protein>
    <recommendedName>
        <fullName evidence="2">Alpha/beta hydrolase fold-3 domain-containing protein</fullName>
    </recommendedName>
</protein>
<dbReference type="OrthoDB" id="408631at2759"/>
<evidence type="ECO:0000313" key="3">
    <source>
        <dbReference type="EMBL" id="ONK54902.1"/>
    </source>
</evidence>
<dbReference type="Gramene" id="ONK54902">
    <property type="protein sequence ID" value="ONK54902"/>
    <property type="gene ID" value="A4U43_UnF9900"/>
</dbReference>
<dbReference type="Gene3D" id="3.40.50.1820">
    <property type="entry name" value="alpha/beta hydrolase"/>
    <property type="match status" value="1"/>
</dbReference>
<dbReference type="InterPro" id="IPR050466">
    <property type="entry name" value="Carboxylest/Gibb_receptor"/>
</dbReference>
<dbReference type="AlphaFoldDB" id="A0A1R3L5K6"/>
<dbReference type="Pfam" id="PF07859">
    <property type="entry name" value="Abhydrolase_3"/>
    <property type="match status" value="1"/>
</dbReference>
<evidence type="ECO:0000256" key="1">
    <source>
        <dbReference type="PROSITE-ProRule" id="PRU10038"/>
    </source>
</evidence>
<dbReference type="PANTHER" id="PTHR23024">
    <property type="entry name" value="ARYLACETAMIDE DEACETYLASE"/>
    <property type="match status" value="1"/>
</dbReference>
<dbReference type="GO" id="GO:0016787">
    <property type="term" value="F:hydrolase activity"/>
    <property type="evidence" value="ECO:0007669"/>
    <property type="project" value="InterPro"/>
</dbReference>
<gene>
    <name evidence="3" type="ORF">A4U43_UnF9900</name>
</gene>
<organism evidence="3 4">
    <name type="scientific">Asparagus officinalis</name>
    <name type="common">Garden asparagus</name>
    <dbReference type="NCBI Taxonomy" id="4686"/>
    <lineage>
        <taxon>Eukaryota</taxon>
        <taxon>Viridiplantae</taxon>
        <taxon>Streptophyta</taxon>
        <taxon>Embryophyta</taxon>
        <taxon>Tracheophyta</taxon>
        <taxon>Spermatophyta</taxon>
        <taxon>Magnoliopsida</taxon>
        <taxon>Liliopsida</taxon>
        <taxon>Asparagales</taxon>
        <taxon>Asparagaceae</taxon>
        <taxon>Asparagoideae</taxon>
        <taxon>Asparagus</taxon>
    </lineage>
</organism>
<dbReference type="InterPro" id="IPR029058">
    <property type="entry name" value="AB_hydrolase_fold"/>
</dbReference>
<dbReference type="SUPFAM" id="SSF53474">
    <property type="entry name" value="alpha/beta-Hydrolases"/>
    <property type="match status" value="1"/>
</dbReference>
<dbReference type="Proteomes" id="UP000243459">
    <property type="component" value="Unassembled WGS sequence"/>
</dbReference>
<dbReference type="PANTHER" id="PTHR23024:SF589">
    <property type="entry name" value="CARBOXYLESTERASE 17-RELATED"/>
    <property type="match status" value="1"/>
</dbReference>